<comment type="caution">
    <text evidence="1">The sequence shown here is derived from an EMBL/GenBank/DDBJ whole genome shotgun (WGS) entry which is preliminary data.</text>
</comment>
<sequence length="181" mass="21145">MKKLIYIFGFISVGLVFAKDSPSDCAKIESNASRLACYDKFFKREKPYQNKKIYSSKEDTLKKNYLINRNKEKLIVNNGNKKNNEIESNFGLTYSQIKENNKSEETKIIASSITKATKQITRKFTYRLMNDHIWQSVSPVPPNKISYFKKGTKIELKESRMGSFWMVNESNDMKIKVKRIN</sequence>
<dbReference type="AlphaFoldDB" id="A0A520MNI1"/>
<reference evidence="1 2" key="1">
    <citation type="submission" date="2019-02" db="EMBL/GenBank/DDBJ databases">
        <title>Prokaryotic population dynamics and viral predation in marine succession experiment using metagenomics: the confinement effect.</title>
        <authorList>
            <person name="Haro-Moreno J.M."/>
            <person name="Rodriguez-Valera F."/>
            <person name="Lopez-Perez M."/>
        </authorList>
    </citation>
    <scope>NUCLEOTIDE SEQUENCE [LARGE SCALE GENOMIC DNA]</scope>
    <source>
        <strain evidence="1">MED-G163</strain>
    </source>
</reference>
<proteinExistence type="predicted"/>
<organism evidence="1 2">
    <name type="scientific">SAR86 cluster bacterium</name>
    <dbReference type="NCBI Taxonomy" id="2030880"/>
    <lineage>
        <taxon>Bacteria</taxon>
        <taxon>Pseudomonadati</taxon>
        <taxon>Pseudomonadota</taxon>
        <taxon>Gammaproteobacteria</taxon>
        <taxon>SAR86 cluster</taxon>
    </lineage>
</organism>
<evidence type="ECO:0000313" key="1">
    <source>
        <dbReference type="EMBL" id="RZO22764.1"/>
    </source>
</evidence>
<gene>
    <name evidence="1" type="ORF">EVA96_01040</name>
</gene>
<evidence type="ECO:0000313" key="2">
    <source>
        <dbReference type="Proteomes" id="UP000315782"/>
    </source>
</evidence>
<accession>A0A520MNI1</accession>
<name>A0A520MNI1_9GAMM</name>
<dbReference type="EMBL" id="SHBI01000002">
    <property type="protein sequence ID" value="RZO22764.1"/>
    <property type="molecule type" value="Genomic_DNA"/>
</dbReference>
<dbReference type="Proteomes" id="UP000315782">
    <property type="component" value="Unassembled WGS sequence"/>
</dbReference>
<protein>
    <submittedName>
        <fullName evidence="1">Uncharacterized protein</fullName>
    </submittedName>
</protein>